<proteinExistence type="predicted"/>
<reference evidence="3 4" key="1">
    <citation type="submission" date="2018-08" db="EMBL/GenBank/DDBJ databases">
        <title>Actinomadura jelena sp. nov., a novel Actinomycete isolated from soil in Chad.</title>
        <authorList>
            <person name="Shi L."/>
        </authorList>
    </citation>
    <scope>NUCLEOTIDE SEQUENCE [LARGE SCALE GENOMIC DNA]</scope>
    <source>
        <strain evidence="3 4">NEAU-G17</strain>
    </source>
</reference>
<gene>
    <name evidence="3" type="ORF">DZF91_01810</name>
</gene>
<feature type="region of interest" description="Disordered" evidence="1">
    <location>
        <begin position="25"/>
        <end position="114"/>
    </location>
</feature>
<dbReference type="GO" id="GO:0005829">
    <property type="term" value="C:cytosol"/>
    <property type="evidence" value="ECO:0007669"/>
    <property type="project" value="TreeGrafter"/>
</dbReference>
<dbReference type="GO" id="GO:0009898">
    <property type="term" value="C:cytoplasmic side of plasma membrane"/>
    <property type="evidence" value="ECO:0007669"/>
    <property type="project" value="TreeGrafter"/>
</dbReference>
<dbReference type="Gene3D" id="3.40.50.300">
    <property type="entry name" value="P-loop containing nucleotide triphosphate hydrolases"/>
    <property type="match status" value="1"/>
</dbReference>
<feature type="compositionally biased region" description="Pro residues" evidence="1">
    <location>
        <begin position="138"/>
        <end position="149"/>
    </location>
</feature>
<feature type="compositionally biased region" description="Pro residues" evidence="1">
    <location>
        <begin position="26"/>
        <end position="46"/>
    </location>
</feature>
<dbReference type="Pfam" id="PF01656">
    <property type="entry name" value="CbiA"/>
    <property type="match status" value="1"/>
</dbReference>
<dbReference type="SUPFAM" id="SSF52540">
    <property type="entry name" value="P-loop containing nucleoside triphosphate hydrolases"/>
    <property type="match status" value="1"/>
</dbReference>
<dbReference type="Proteomes" id="UP000261811">
    <property type="component" value="Unassembled WGS sequence"/>
</dbReference>
<organism evidence="3 4">
    <name type="scientific">Actinomadura logoneensis</name>
    <dbReference type="NCBI Taxonomy" id="2293572"/>
    <lineage>
        <taxon>Bacteria</taxon>
        <taxon>Bacillati</taxon>
        <taxon>Actinomycetota</taxon>
        <taxon>Actinomycetes</taxon>
        <taxon>Streptosporangiales</taxon>
        <taxon>Thermomonosporaceae</taxon>
        <taxon>Actinomadura</taxon>
    </lineage>
</organism>
<keyword evidence="4" id="KW-1185">Reference proteome</keyword>
<dbReference type="GO" id="GO:0005524">
    <property type="term" value="F:ATP binding"/>
    <property type="evidence" value="ECO:0007669"/>
    <property type="project" value="TreeGrafter"/>
</dbReference>
<sequence length="460" mass="48066">MTERDWQHDVLRDLGLLDTGLVLLTPHPPTAPLVPPPSVPAPPSPSPTALSSGSRPAGQRQATAQFQRPSLLGAALQAEPPEQPVTEASAGWGLPQPQKPHELAQQPEPPQAPLASVDWSAATHQTFTPERTAATASPPAPASSPPTPAQRPSMHQRPVPGPSADEMVRRVRHGDSTVRRLGHGMRRIVGASAAGDVRDTSRLAERMNHAVPSCRRIVVTSIRGGAGKSSITALVAEVIREHRTDRVAAVDADPGLGSLAPRLGIRPTRSLRDLAAARPTTFEETASYLTRTPGGLWVLAASGHGSVGADLDFETFHAALGRLGRYFSTTVVDCGAGLVSPLHRDILNAAHAQIFVAPATGDGTLSARSAIDWFARNGHADLLARTVIVLVSHTPVPDTDLALAQRLLGGAGQSVVIIPFDRHLAAGASIASGLLSTSTREAATRIADEAFTLSLAGGSV</sequence>
<evidence type="ECO:0000256" key="1">
    <source>
        <dbReference type="SAM" id="MobiDB-lite"/>
    </source>
</evidence>
<dbReference type="PANTHER" id="PTHR43384:SF14">
    <property type="entry name" value="ESX-1 SECRETION-ASSOCIATED PROTEIN ESPI"/>
    <property type="match status" value="1"/>
</dbReference>
<dbReference type="AlphaFoldDB" id="A0A372JVC4"/>
<dbReference type="GO" id="GO:0051782">
    <property type="term" value="P:negative regulation of cell division"/>
    <property type="evidence" value="ECO:0007669"/>
    <property type="project" value="TreeGrafter"/>
</dbReference>
<evidence type="ECO:0000259" key="2">
    <source>
        <dbReference type="Pfam" id="PF01656"/>
    </source>
</evidence>
<evidence type="ECO:0000313" key="4">
    <source>
        <dbReference type="Proteomes" id="UP000261811"/>
    </source>
</evidence>
<dbReference type="InterPro" id="IPR002586">
    <property type="entry name" value="CobQ/CobB/MinD/ParA_Nub-bd_dom"/>
</dbReference>
<dbReference type="InterPro" id="IPR050625">
    <property type="entry name" value="ParA/MinD_ATPase"/>
</dbReference>
<name>A0A372JVC4_9ACTN</name>
<dbReference type="PANTHER" id="PTHR43384">
    <property type="entry name" value="SEPTUM SITE-DETERMINING PROTEIN MIND HOMOLOG, CHLOROPLASTIC-RELATED"/>
    <property type="match status" value="1"/>
</dbReference>
<feature type="domain" description="CobQ/CobB/MinD/ParA nucleotide binding" evidence="2">
    <location>
        <begin position="217"/>
        <end position="300"/>
    </location>
</feature>
<dbReference type="InterPro" id="IPR027417">
    <property type="entry name" value="P-loop_NTPase"/>
</dbReference>
<comment type="caution">
    <text evidence="3">The sequence shown here is derived from an EMBL/GenBank/DDBJ whole genome shotgun (WGS) entry which is preliminary data.</text>
</comment>
<evidence type="ECO:0000313" key="3">
    <source>
        <dbReference type="EMBL" id="RFU43298.1"/>
    </source>
</evidence>
<dbReference type="GO" id="GO:0016887">
    <property type="term" value="F:ATP hydrolysis activity"/>
    <property type="evidence" value="ECO:0007669"/>
    <property type="project" value="TreeGrafter"/>
</dbReference>
<dbReference type="EMBL" id="QURH01000034">
    <property type="protein sequence ID" value="RFU43298.1"/>
    <property type="molecule type" value="Genomic_DNA"/>
</dbReference>
<protein>
    <recommendedName>
        <fullName evidence="2">CobQ/CobB/MinD/ParA nucleotide binding domain-containing protein</fullName>
    </recommendedName>
</protein>
<feature type="region of interest" description="Disordered" evidence="1">
    <location>
        <begin position="130"/>
        <end position="167"/>
    </location>
</feature>
<accession>A0A372JVC4</accession>